<dbReference type="AlphaFoldDB" id="A0A6J5EZJ0"/>
<evidence type="ECO:0000313" key="1">
    <source>
        <dbReference type="EMBL" id="CAB3770712.1"/>
    </source>
</evidence>
<protein>
    <recommendedName>
        <fullName evidence="3">DUF3563 domain-containing protein</fullName>
    </recommendedName>
</protein>
<dbReference type="Proteomes" id="UP000494329">
    <property type="component" value="Unassembled WGS sequence"/>
</dbReference>
<gene>
    <name evidence="1" type="ORF">LMG29739_05852</name>
</gene>
<evidence type="ECO:0000313" key="2">
    <source>
        <dbReference type="Proteomes" id="UP000494329"/>
    </source>
</evidence>
<evidence type="ECO:0008006" key="3">
    <source>
        <dbReference type="Google" id="ProtNLM"/>
    </source>
</evidence>
<sequence length="47" mass="5914">MLRNFFDSISRWFENSWLERRDEYLASAKTLEELEQRMRDTDRWMGP</sequence>
<dbReference type="EMBL" id="CADIKF010000073">
    <property type="protein sequence ID" value="CAB3770712.1"/>
    <property type="molecule type" value="Genomic_DNA"/>
</dbReference>
<keyword evidence="2" id="KW-1185">Reference proteome</keyword>
<organism evidence="1 2">
    <name type="scientific">Paraburkholderia solisilvae</name>
    <dbReference type="NCBI Taxonomy" id="624376"/>
    <lineage>
        <taxon>Bacteria</taxon>
        <taxon>Pseudomonadati</taxon>
        <taxon>Pseudomonadota</taxon>
        <taxon>Betaproteobacteria</taxon>
        <taxon>Burkholderiales</taxon>
        <taxon>Burkholderiaceae</taxon>
        <taxon>Paraburkholderia</taxon>
    </lineage>
</organism>
<reference evidence="1 2" key="1">
    <citation type="submission" date="2020-04" db="EMBL/GenBank/DDBJ databases">
        <authorList>
            <person name="De Canck E."/>
        </authorList>
    </citation>
    <scope>NUCLEOTIDE SEQUENCE [LARGE SCALE GENOMIC DNA]</scope>
    <source>
        <strain evidence="1 2">LMG 29739</strain>
    </source>
</reference>
<proteinExistence type="predicted"/>
<accession>A0A6J5EZJ0</accession>
<name>A0A6J5EZJ0_9BURK</name>